<dbReference type="AlphaFoldDB" id="A0A8H6JZD6"/>
<reference evidence="2" key="1">
    <citation type="journal article" date="2020" name="Phytopathology">
        <title>Genome Sequence Resources of Colletotrichum truncatum, C. plurivorum, C. musicola, and C. sojae: Four Species Pathogenic to Soybean (Glycine max).</title>
        <authorList>
            <person name="Rogerio F."/>
            <person name="Boufleur T.R."/>
            <person name="Ciampi-Guillardi M."/>
            <person name="Sukno S.A."/>
            <person name="Thon M.R."/>
            <person name="Massola Junior N.S."/>
            <person name="Baroncelli R."/>
        </authorList>
    </citation>
    <scope>NUCLEOTIDE SEQUENCE</scope>
    <source>
        <strain evidence="2">LFN00145</strain>
    </source>
</reference>
<evidence type="ECO:0000256" key="1">
    <source>
        <dbReference type="SAM" id="MobiDB-lite"/>
    </source>
</evidence>
<evidence type="ECO:0000313" key="2">
    <source>
        <dbReference type="EMBL" id="KAF6821917.1"/>
    </source>
</evidence>
<dbReference type="EMBL" id="WIGO01000251">
    <property type="protein sequence ID" value="KAF6821917.1"/>
    <property type="molecule type" value="Genomic_DNA"/>
</dbReference>
<proteinExistence type="predicted"/>
<evidence type="ECO:0000313" key="3">
    <source>
        <dbReference type="Proteomes" id="UP000654918"/>
    </source>
</evidence>
<feature type="region of interest" description="Disordered" evidence="1">
    <location>
        <begin position="59"/>
        <end position="78"/>
    </location>
</feature>
<comment type="caution">
    <text evidence="2">The sequence shown here is derived from an EMBL/GenBank/DDBJ whole genome shotgun (WGS) entry which is preliminary data.</text>
</comment>
<accession>A0A8H6JZD6</accession>
<keyword evidence="3" id="KW-1185">Reference proteome</keyword>
<dbReference type="Proteomes" id="UP000654918">
    <property type="component" value="Unassembled WGS sequence"/>
</dbReference>
<protein>
    <submittedName>
        <fullName evidence="2">Uncharacterized protein</fullName>
    </submittedName>
</protein>
<organism evidence="2 3">
    <name type="scientific">Colletotrichum plurivorum</name>
    <dbReference type="NCBI Taxonomy" id="2175906"/>
    <lineage>
        <taxon>Eukaryota</taxon>
        <taxon>Fungi</taxon>
        <taxon>Dikarya</taxon>
        <taxon>Ascomycota</taxon>
        <taxon>Pezizomycotina</taxon>
        <taxon>Sordariomycetes</taxon>
        <taxon>Hypocreomycetidae</taxon>
        <taxon>Glomerellales</taxon>
        <taxon>Glomerellaceae</taxon>
        <taxon>Colletotrichum</taxon>
        <taxon>Colletotrichum orchidearum species complex</taxon>
    </lineage>
</organism>
<name>A0A8H6JZD6_9PEZI</name>
<gene>
    <name evidence="2" type="ORF">CPLU01_12313</name>
</gene>
<sequence>MGNDDFRMRFAKKEEEEALTALKTFRIEGASEVERVARGKTSVDMGLVDAIADVGCGRRASSGRGIRPQEYKGTAVPSVAAPRPVSAASFGGRRQILQDSLSTT</sequence>